<evidence type="ECO:0000256" key="1">
    <source>
        <dbReference type="SAM" id="Phobius"/>
    </source>
</evidence>
<name>A0ABW2K1V6_9BACI</name>
<comment type="caution">
    <text evidence="3">The sequence shown here is derived from an EMBL/GenBank/DDBJ whole genome shotgun (WGS) entry which is preliminary data.</text>
</comment>
<proteinExistence type="predicted"/>
<dbReference type="Pfam" id="PF03703">
    <property type="entry name" value="bPH_2"/>
    <property type="match status" value="1"/>
</dbReference>
<evidence type="ECO:0000313" key="4">
    <source>
        <dbReference type="Proteomes" id="UP001596494"/>
    </source>
</evidence>
<feature type="transmembrane region" description="Helical" evidence="1">
    <location>
        <begin position="21"/>
        <end position="46"/>
    </location>
</feature>
<protein>
    <submittedName>
        <fullName evidence="3">PH domain-containing protein</fullName>
    </submittedName>
</protein>
<reference evidence="4" key="1">
    <citation type="journal article" date="2019" name="Int. J. Syst. Evol. Microbiol.">
        <title>The Global Catalogue of Microorganisms (GCM) 10K type strain sequencing project: providing services to taxonomists for standard genome sequencing and annotation.</title>
        <authorList>
            <consortium name="The Broad Institute Genomics Platform"/>
            <consortium name="The Broad Institute Genome Sequencing Center for Infectious Disease"/>
            <person name="Wu L."/>
            <person name="Ma J."/>
        </authorList>
    </citation>
    <scope>NUCLEOTIDE SEQUENCE [LARGE SCALE GENOMIC DNA]</scope>
    <source>
        <strain evidence="4">CCUG 73951</strain>
    </source>
</reference>
<keyword evidence="1" id="KW-0472">Membrane</keyword>
<dbReference type="RefSeq" id="WP_289216748.1">
    <property type="nucleotide sequence ID" value="NZ_JAPVRC010000008.1"/>
</dbReference>
<evidence type="ECO:0000313" key="3">
    <source>
        <dbReference type="EMBL" id="MFC7320092.1"/>
    </source>
</evidence>
<organism evidence="3 4">
    <name type="scientific">Halobacillus campisalis</name>
    <dbReference type="NCBI Taxonomy" id="435909"/>
    <lineage>
        <taxon>Bacteria</taxon>
        <taxon>Bacillati</taxon>
        <taxon>Bacillota</taxon>
        <taxon>Bacilli</taxon>
        <taxon>Bacillales</taxon>
        <taxon>Bacillaceae</taxon>
        <taxon>Halobacillus</taxon>
    </lineage>
</organism>
<keyword evidence="1" id="KW-0812">Transmembrane</keyword>
<keyword evidence="1" id="KW-1133">Transmembrane helix</keyword>
<dbReference type="PANTHER" id="PTHR34473:SF2">
    <property type="entry name" value="UPF0699 TRANSMEMBRANE PROTEIN YDBT"/>
    <property type="match status" value="1"/>
</dbReference>
<feature type="domain" description="YdbS-like PH" evidence="2">
    <location>
        <begin position="77"/>
        <end position="152"/>
    </location>
</feature>
<dbReference type="Proteomes" id="UP001596494">
    <property type="component" value="Unassembled WGS sequence"/>
</dbReference>
<dbReference type="EMBL" id="JBHTBY010000003">
    <property type="protein sequence ID" value="MFC7320092.1"/>
    <property type="molecule type" value="Genomic_DNA"/>
</dbReference>
<feature type="transmembrane region" description="Helical" evidence="1">
    <location>
        <begin position="52"/>
        <end position="75"/>
    </location>
</feature>
<evidence type="ECO:0000259" key="2">
    <source>
        <dbReference type="Pfam" id="PF03703"/>
    </source>
</evidence>
<sequence length="164" mass="19054">MREVLELNEPTQRISIRALTLWRIHGVINAAVVALAAIGIGLLTYFFEWSMWPFIIISIILALEIIFYIFVIPTLRWKRWRYEVREQEIELQYGLFIIKRTLVPMVRVQHVDTEQGPLLRKYRLATISISTAATTHKVPALDEVEAEELRHSISSLARVAEEDV</sequence>
<dbReference type="InterPro" id="IPR005182">
    <property type="entry name" value="YdbS-like_PH"/>
</dbReference>
<keyword evidence="4" id="KW-1185">Reference proteome</keyword>
<gene>
    <name evidence="3" type="ORF">ACFQMN_04320</name>
</gene>
<dbReference type="PANTHER" id="PTHR34473">
    <property type="entry name" value="UPF0699 TRANSMEMBRANE PROTEIN YDBS"/>
    <property type="match status" value="1"/>
</dbReference>
<accession>A0ABW2K1V6</accession>